<feature type="domain" description="Fibronectin type-III" evidence="1">
    <location>
        <begin position="71"/>
        <end position="167"/>
    </location>
</feature>
<name>A0A074ZYF1_OPIVI</name>
<dbReference type="STRING" id="6198.A0A074ZYF1"/>
<evidence type="ECO:0000259" key="1">
    <source>
        <dbReference type="PROSITE" id="PS50853"/>
    </source>
</evidence>
<organism evidence="2 3">
    <name type="scientific">Opisthorchis viverrini</name>
    <name type="common">Southeast Asian liver fluke</name>
    <dbReference type="NCBI Taxonomy" id="6198"/>
    <lineage>
        <taxon>Eukaryota</taxon>
        <taxon>Metazoa</taxon>
        <taxon>Spiralia</taxon>
        <taxon>Lophotrochozoa</taxon>
        <taxon>Platyhelminthes</taxon>
        <taxon>Trematoda</taxon>
        <taxon>Digenea</taxon>
        <taxon>Opisthorchiida</taxon>
        <taxon>Opisthorchiata</taxon>
        <taxon>Opisthorchiidae</taxon>
        <taxon>Opisthorchis</taxon>
    </lineage>
</organism>
<gene>
    <name evidence="2" type="ORF">T265_02694</name>
</gene>
<dbReference type="InterPro" id="IPR013783">
    <property type="entry name" value="Ig-like_fold"/>
</dbReference>
<dbReference type="GeneID" id="20316882"/>
<dbReference type="CDD" id="cd00063">
    <property type="entry name" value="FN3"/>
    <property type="match status" value="1"/>
</dbReference>
<dbReference type="Gene3D" id="2.60.40.10">
    <property type="entry name" value="Immunoglobulins"/>
    <property type="match status" value="1"/>
</dbReference>
<dbReference type="InterPro" id="IPR036116">
    <property type="entry name" value="FN3_sf"/>
</dbReference>
<protein>
    <recommendedName>
        <fullName evidence="1">Fibronectin type-III domain-containing protein</fullName>
    </recommendedName>
</protein>
<dbReference type="OrthoDB" id="9985779at2759"/>
<reference evidence="2 3" key="1">
    <citation type="submission" date="2013-11" db="EMBL/GenBank/DDBJ databases">
        <title>Opisthorchis viverrini - life in the bile duct.</title>
        <authorList>
            <person name="Young N.D."/>
            <person name="Nagarajan N."/>
            <person name="Lin S.J."/>
            <person name="Korhonen P.K."/>
            <person name="Jex A.R."/>
            <person name="Hall R.S."/>
            <person name="Safavi-Hemami H."/>
            <person name="Kaewkong W."/>
            <person name="Bertrand D."/>
            <person name="Gao S."/>
            <person name="Seet Q."/>
            <person name="Wongkham S."/>
            <person name="Teh B.T."/>
            <person name="Wongkham C."/>
            <person name="Intapan P.M."/>
            <person name="Maleewong W."/>
            <person name="Yang X."/>
            <person name="Hu M."/>
            <person name="Wang Z."/>
            <person name="Hofmann A."/>
            <person name="Sternberg P.W."/>
            <person name="Tan P."/>
            <person name="Wang J."/>
            <person name="Gasser R.B."/>
        </authorList>
    </citation>
    <scope>NUCLEOTIDE SEQUENCE [LARGE SCALE GENOMIC DNA]</scope>
</reference>
<dbReference type="PROSITE" id="PS50853">
    <property type="entry name" value="FN3"/>
    <property type="match status" value="1"/>
</dbReference>
<keyword evidence="3" id="KW-1185">Reference proteome</keyword>
<evidence type="ECO:0000313" key="2">
    <source>
        <dbReference type="EMBL" id="KER31022.1"/>
    </source>
</evidence>
<accession>A0A074ZYF1</accession>
<dbReference type="Proteomes" id="UP000054324">
    <property type="component" value="Unassembled WGS sequence"/>
</dbReference>
<dbReference type="CTD" id="20316882"/>
<dbReference type="RefSeq" id="XP_009165260.1">
    <property type="nucleotide sequence ID" value="XM_009166996.1"/>
</dbReference>
<dbReference type="InterPro" id="IPR003961">
    <property type="entry name" value="FN3_dom"/>
</dbReference>
<dbReference type="SUPFAM" id="SSF49265">
    <property type="entry name" value="Fibronectin type III"/>
    <property type="match status" value="1"/>
</dbReference>
<dbReference type="KEGG" id="ovi:T265_02694"/>
<evidence type="ECO:0000313" key="3">
    <source>
        <dbReference type="Proteomes" id="UP000054324"/>
    </source>
</evidence>
<sequence length="198" mass="22715">MKLTYKLLDPKDPIPKANDFYILQMEQTGLELAPRLTSASSTHYDAMVNWKLSGESTHNAFEKPRRFRALPNHREQNTDPGVRGIRVTWGPRVYEPVAEESYHNGLKPYLDPERAQSKVVDPKHSSLILRRLQPNTLYIVHVQPISEDTDGPVSTIFFSIPKHSQPQVQSVSTRCKCSNRWVLLCQLFVILLRVAIVR</sequence>
<proteinExistence type="predicted"/>
<dbReference type="AlphaFoldDB" id="A0A074ZYF1"/>
<dbReference type="EMBL" id="KL596652">
    <property type="protein sequence ID" value="KER31022.1"/>
    <property type="molecule type" value="Genomic_DNA"/>
</dbReference>